<evidence type="ECO:0000256" key="14">
    <source>
        <dbReference type="ARBA" id="ARBA00023180"/>
    </source>
</evidence>
<evidence type="ECO:0000313" key="22">
    <source>
        <dbReference type="Proteomes" id="UP000799750"/>
    </source>
</evidence>
<feature type="transmembrane region" description="Helical" evidence="19">
    <location>
        <begin position="1079"/>
        <end position="1102"/>
    </location>
</feature>
<evidence type="ECO:0000256" key="12">
    <source>
        <dbReference type="ARBA" id="ARBA00022989"/>
    </source>
</evidence>
<evidence type="ECO:0000256" key="3">
    <source>
        <dbReference type="ARBA" id="ARBA00007222"/>
    </source>
</evidence>
<feature type="transmembrane region" description="Helical" evidence="19">
    <location>
        <begin position="37"/>
        <end position="54"/>
    </location>
</feature>
<dbReference type="InterPro" id="IPR016093">
    <property type="entry name" value="MIR_motif"/>
</dbReference>
<keyword evidence="6" id="KW-0762">Sugar transport</keyword>
<feature type="region of interest" description="Disordered" evidence="18">
    <location>
        <begin position="358"/>
        <end position="380"/>
    </location>
</feature>
<evidence type="ECO:0000256" key="7">
    <source>
        <dbReference type="ARBA" id="ARBA00022676"/>
    </source>
</evidence>
<dbReference type="PROSITE" id="PS50919">
    <property type="entry name" value="MIR"/>
    <property type="match status" value="2"/>
</dbReference>
<comment type="catalytic activity">
    <reaction evidence="16">
        <text>a di-trans,poly-cis-dolichyl beta-D-mannosyl phosphate + L-seryl-[protein] = 3-O-(alpha-D-mannosyl)-L-seryl-[protein] + a di-trans,poly-cis-dolichyl phosphate + H(+)</text>
        <dbReference type="Rhea" id="RHEA:17377"/>
        <dbReference type="Rhea" id="RHEA-COMP:9863"/>
        <dbReference type="Rhea" id="RHEA-COMP:13546"/>
        <dbReference type="Rhea" id="RHEA-COMP:19498"/>
        <dbReference type="Rhea" id="RHEA-COMP:19501"/>
        <dbReference type="ChEBI" id="CHEBI:15378"/>
        <dbReference type="ChEBI" id="CHEBI:29999"/>
        <dbReference type="ChEBI" id="CHEBI:57683"/>
        <dbReference type="ChEBI" id="CHEBI:58211"/>
        <dbReference type="ChEBI" id="CHEBI:137321"/>
        <dbReference type="EC" id="2.4.1.109"/>
    </reaction>
</comment>
<comment type="catalytic activity">
    <reaction evidence="15">
        <text>a di-trans,poly-cis-dolichyl beta-D-mannosyl phosphate + L-threonyl-[protein] = 3-O-(alpha-D-mannosyl)-L-threonyl-[protein] + a di-trans,poly-cis-dolichyl phosphate + H(+)</text>
        <dbReference type="Rhea" id="RHEA:53396"/>
        <dbReference type="Rhea" id="RHEA-COMP:11060"/>
        <dbReference type="Rhea" id="RHEA-COMP:13547"/>
        <dbReference type="Rhea" id="RHEA-COMP:19498"/>
        <dbReference type="Rhea" id="RHEA-COMP:19501"/>
        <dbReference type="ChEBI" id="CHEBI:15378"/>
        <dbReference type="ChEBI" id="CHEBI:30013"/>
        <dbReference type="ChEBI" id="CHEBI:57683"/>
        <dbReference type="ChEBI" id="CHEBI:58211"/>
        <dbReference type="ChEBI" id="CHEBI:137323"/>
        <dbReference type="EC" id="2.4.1.109"/>
    </reaction>
</comment>
<evidence type="ECO:0000256" key="10">
    <source>
        <dbReference type="ARBA" id="ARBA00022737"/>
    </source>
</evidence>
<feature type="domain" description="MIR" evidence="20">
    <location>
        <begin position="756"/>
        <end position="815"/>
    </location>
</feature>
<name>A0A6A6R1C2_9PEZI</name>
<evidence type="ECO:0000256" key="5">
    <source>
        <dbReference type="ARBA" id="ARBA00022448"/>
    </source>
</evidence>
<feature type="transmembrane region" description="Helical" evidence="19">
    <location>
        <begin position="313"/>
        <end position="330"/>
    </location>
</feature>
<reference evidence="21" key="1">
    <citation type="journal article" date="2020" name="Stud. Mycol.">
        <title>101 Dothideomycetes genomes: a test case for predicting lifestyles and emergence of pathogens.</title>
        <authorList>
            <person name="Haridas S."/>
            <person name="Albert R."/>
            <person name="Binder M."/>
            <person name="Bloem J."/>
            <person name="Labutti K."/>
            <person name="Salamov A."/>
            <person name="Andreopoulos B."/>
            <person name="Baker S."/>
            <person name="Barry K."/>
            <person name="Bills G."/>
            <person name="Bluhm B."/>
            <person name="Cannon C."/>
            <person name="Castanera R."/>
            <person name="Culley D."/>
            <person name="Daum C."/>
            <person name="Ezra D."/>
            <person name="Gonzalez J."/>
            <person name="Henrissat B."/>
            <person name="Kuo A."/>
            <person name="Liang C."/>
            <person name="Lipzen A."/>
            <person name="Lutzoni F."/>
            <person name="Magnuson J."/>
            <person name="Mondo S."/>
            <person name="Nolan M."/>
            <person name="Ohm R."/>
            <person name="Pangilinan J."/>
            <person name="Park H.-J."/>
            <person name="Ramirez L."/>
            <person name="Alfaro M."/>
            <person name="Sun H."/>
            <person name="Tritt A."/>
            <person name="Yoshinaga Y."/>
            <person name="Zwiers L.-H."/>
            <person name="Turgeon B."/>
            <person name="Goodwin S."/>
            <person name="Spatafora J."/>
            <person name="Crous P."/>
            <person name="Grigoriev I."/>
        </authorList>
    </citation>
    <scope>NUCLEOTIDE SEQUENCE</scope>
    <source>
        <strain evidence="21">CBS 269.34</strain>
    </source>
</reference>
<dbReference type="AlphaFoldDB" id="A0A6A6R1C2"/>
<evidence type="ECO:0000259" key="20">
    <source>
        <dbReference type="PROSITE" id="PS50919"/>
    </source>
</evidence>
<evidence type="ECO:0000256" key="16">
    <source>
        <dbReference type="ARBA" id="ARBA00045102"/>
    </source>
</evidence>
<evidence type="ECO:0000256" key="18">
    <source>
        <dbReference type="SAM" id="MobiDB-lite"/>
    </source>
</evidence>
<feature type="transmembrane region" description="Helical" evidence="19">
    <location>
        <begin position="955"/>
        <end position="973"/>
    </location>
</feature>
<feature type="transmembrane region" description="Helical" evidence="19">
    <location>
        <begin position="584"/>
        <end position="615"/>
    </location>
</feature>
<protein>
    <recommendedName>
        <fullName evidence="17">Dolichyl-phosphate-mannose--protein mannosyltransferase 4</fullName>
        <ecNumber evidence="4">2.4.1.109</ecNumber>
    </recommendedName>
</protein>
<dbReference type="OrthoDB" id="292747at2759"/>
<evidence type="ECO:0000256" key="4">
    <source>
        <dbReference type="ARBA" id="ARBA00012839"/>
    </source>
</evidence>
<feature type="transmembrane region" description="Helical" evidence="19">
    <location>
        <begin position="75"/>
        <end position="93"/>
    </location>
</feature>
<dbReference type="PANTHER" id="PTHR10050">
    <property type="entry name" value="DOLICHYL-PHOSPHATE-MANNOSE--PROTEIN MANNOSYLTRANSFERASE"/>
    <property type="match status" value="1"/>
</dbReference>
<gene>
    <name evidence="21" type="ORF">BU16DRAFT_548260</name>
</gene>
<keyword evidence="8" id="KW-0808">Transferase</keyword>
<dbReference type="Pfam" id="PF02366">
    <property type="entry name" value="PMT"/>
    <property type="match status" value="1"/>
</dbReference>
<evidence type="ECO:0000256" key="1">
    <source>
        <dbReference type="ARBA" id="ARBA00004477"/>
    </source>
</evidence>
<feature type="transmembrane region" description="Helical" evidence="19">
    <location>
        <begin position="521"/>
        <end position="538"/>
    </location>
</feature>
<dbReference type="Proteomes" id="UP000799750">
    <property type="component" value="Unassembled WGS sequence"/>
</dbReference>
<keyword evidence="14" id="KW-0325">Glycoprotein</keyword>
<feature type="transmembrane region" description="Helical" evidence="19">
    <location>
        <begin position="545"/>
        <end position="564"/>
    </location>
</feature>
<keyword evidence="5" id="KW-0813">Transport</keyword>
<dbReference type="FunFam" id="2.80.10.50:FF:000044">
    <property type="entry name" value="Dolichyl-phosphate-mannose-protein mannosyltransferase 4"/>
    <property type="match status" value="1"/>
</dbReference>
<dbReference type="CDD" id="cd23285">
    <property type="entry name" value="beta-trefoil_MIR_PMT4-like"/>
    <property type="match status" value="1"/>
</dbReference>
<feature type="transmembrane region" description="Helical" evidence="19">
    <location>
        <begin position="257"/>
        <end position="278"/>
    </location>
</feature>
<dbReference type="SUPFAM" id="SSF82109">
    <property type="entry name" value="MIR domain"/>
    <property type="match status" value="1"/>
</dbReference>
<evidence type="ECO:0000256" key="8">
    <source>
        <dbReference type="ARBA" id="ARBA00022679"/>
    </source>
</evidence>
<dbReference type="GO" id="GO:0005789">
    <property type="term" value="C:endoplasmic reticulum membrane"/>
    <property type="evidence" value="ECO:0007669"/>
    <property type="project" value="UniProtKB-SubCell"/>
</dbReference>
<evidence type="ECO:0000256" key="13">
    <source>
        <dbReference type="ARBA" id="ARBA00023136"/>
    </source>
</evidence>
<dbReference type="EC" id="2.4.1.109" evidence="4"/>
<feature type="transmembrane region" description="Helical" evidence="19">
    <location>
        <begin position="285"/>
        <end position="307"/>
    </location>
</feature>
<dbReference type="NCBIfam" id="TIGR00803">
    <property type="entry name" value="nst"/>
    <property type="match status" value="1"/>
</dbReference>
<feature type="transmembrane region" description="Helical" evidence="19">
    <location>
        <begin position="463"/>
        <end position="483"/>
    </location>
</feature>
<keyword evidence="9 19" id="KW-0812">Transmembrane</keyword>
<evidence type="ECO:0000256" key="6">
    <source>
        <dbReference type="ARBA" id="ARBA00022597"/>
    </source>
</evidence>
<sequence length="1130" mass="127497">MFSAVAPLASSFALIFGGCCSNVYCLEAIVKHEPDSGLLITLFQFIFTTLFSLGNQLDINGKYFIKDTPVPMRKWAYSALLFFTVNMLNNWAFAFNISVPVHIVLRSFGSVTTMAAGWLRGKRYTTLQVLSVALLSVGVVISAWADASSKGKPMGTTSIDFKSASFETGLAVLLVAQLLSAYMGVYVEDIFAQHGKDWQSNLFYSHALSLPLFIQFYPSIYSQYERLAASPPFPVSMSMARTLPVVLTNSLLSTPEAVIYLTANAVTQLLCITGVNMLSANTSAVTVTIVLNIRKLVSFLVSVWLFGNPMSDMMKLGAAVVFGAGALYGYETTYRIPSKKRAEKEKLPRSCGATHCTMSSPANVRQRGPKNKRPTTPNPEAIAKDDLEVIKKAKQEFTTPSHGSEWDYKLAISIITVLAFVTRFWGIQHPNQVVFDEVHFGKFASYYLQRTYFFDVHPPFGKLLFALAGWLVGYDGSFLFDNIGDSYITNNVPYVAYRSMPALMGALTVPTTFMIMWESGYSLPACVTAAGLLLFDNAHIGQTRLILLDATLIFFMALSVLSYVRFYKLRHIPFTRKWWKWLLLTGVCLSCVISTKYVGVFTFFSIGVPVLIDLWDLMDVNRRQGTLTLREFTNHFLARAVALIIVPFFLYLFWFQVHFTILSRSGPGDDFMSPEFQETLSDNIMTTQAVPIDYYDFLTLRHKETKVYLHSHPDKYPLRYDDGRISSQGQQVTGYPHNDTNNQWQIVPTKDLQGTGHRVKNGDLIRLKHQITDTFLMSHDVASPYHPTNQEFTTIGIEEGNADRYNDTLFELKIENGKLGQEFKTMSSHFKLIHFPSKVAMWTHTTPLPDWAYKQAEINGNKNLQQSSNIWFAEEIPSLAPGVERAKHEAKKIKHVPFLKKYFELQRAMFFHNNALTSSHPYSSFPVAWPFLLRGVSFWTDNDTRQQIYFLGNPLGWWLASSLLAVFAGIIGADQLALRRGIDALDERTRSRLYNSTGFFFLTWAAHYVPFFIMGRQLFLHHYLPAHLASALVTGALVEFIFNIEPMIVDGETLTTDGKKGKKAEKRSRPVRERLGTQTLFASWAATGVIMALVIWSFLFFAPLTYGKPGLTVDQVVARKWLAYDLHFAK</sequence>
<keyword evidence="11" id="KW-0256">Endoplasmic reticulum</keyword>
<feature type="transmembrane region" description="Helical" evidence="19">
    <location>
        <begin position="1020"/>
        <end position="1042"/>
    </location>
</feature>
<comment type="subcellular location">
    <subcellularLocation>
        <location evidence="1">Endoplasmic reticulum membrane</location>
        <topology evidence="1">Multi-pass membrane protein</topology>
    </subcellularLocation>
</comment>
<dbReference type="GO" id="GO:0004169">
    <property type="term" value="F:dolichyl-phosphate-mannose-protein mannosyltransferase activity"/>
    <property type="evidence" value="ECO:0007669"/>
    <property type="project" value="UniProtKB-EC"/>
</dbReference>
<dbReference type="EMBL" id="MU004185">
    <property type="protein sequence ID" value="KAF2498505.1"/>
    <property type="molecule type" value="Genomic_DNA"/>
</dbReference>
<feature type="transmembrane region" description="Helical" evidence="19">
    <location>
        <begin position="198"/>
        <end position="217"/>
    </location>
</feature>
<accession>A0A6A6R1C2</accession>
<comment type="pathway">
    <text evidence="2">Protein modification; protein glycosylation.</text>
</comment>
<keyword evidence="10" id="KW-0677">Repeat</keyword>
<evidence type="ECO:0000256" key="17">
    <source>
        <dbReference type="ARBA" id="ARBA00072057"/>
    </source>
</evidence>
<dbReference type="SMART" id="SM00472">
    <property type="entry name" value="MIR"/>
    <property type="match status" value="3"/>
</dbReference>
<dbReference type="GO" id="GO:0055085">
    <property type="term" value="P:transmembrane transport"/>
    <property type="evidence" value="ECO:0007669"/>
    <property type="project" value="InterPro"/>
</dbReference>
<dbReference type="Pfam" id="PF16192">
    <property type="entry name" value="PMT_4TMC"/>
    <property type="match status" value="1"/>
</dbReference>
<organism evidence="21 22">
    <name type="scientific">Lophium mytilinum</name>
    <dbReference type="NCBI Taxonomy" id="390894"/>
    <lineage>
        <taxon>Eukaryota</taxon>
        <taxon>Fungi</taxon>
        <taxon>Dikarya</taxon>
        <taxon>Ascomycota</taxon>
        <taxon>Pezizomycotina</taxon>
        <taxon>Dothideomycetes</taxon>
        <taxon>Pleosporomycetidae</taxon>
        <taxon>Mytilinidiales</taxon>
        <taxon>Mytilinidiaceae</taxon>
        <taxon>Lophium</taxon>
    </lineage>
</organism>
<feature type="transmembrane region" description="Helical" evidence="19">
    <location>
        <begin position="165"/>
        <end position="186"/>
    </location>
</feature>
<keyword evidence="22" id="KW-1185">Reference proteome</keyword>
<dbReference type="UniPathway" id="UPA00378"/>
<dbReference type="InterPro" id="IPR003342">
    <property type="entry name" value="ArnT-like_N"/>
</dbReference>
<keyword evidence="12 19" id="KW-1133">Transmembrane helix</keyword>
<keyword evidence="7" id="KW-0328">Glycosyltransferase</keyword>
<evidence type="ECO:0000313" key="21">
    <source>
        <dbReference type="EMBL" id="KAF2498505.1"/>
    </source>
</evidence>
<feature type="transmembrane region" description="Helical" evidence="19">
    <location>
        <begin position="636"/>
        <end position="655"/>
    </location>
</feature>
<dbReference type="InterPro" id="IPR013657">
    <property type="entry name" value="SCL35B1-4/HUT1"/>
</dbReference>
<evidence type="ECO:0000256" key="9">
    <source>
        <dbReference type="ARBA" id="ARBA00022692"/>
    </source>
</evidence>
<dbReference type="PANTHER" id="PTHR10050:SF51">
    <property type="entry name" value="PROTEIN O-MANNOSYL-TRANSFERASE 1"/>
    <property type="match status" value="1"/>
</dbReference>
<dbReference type="Pfam" id="PF08449">
    <property type="entry name" value="UAA"/>
    <property type="match status" value="1"/>
</dbReference>
<feature type="transmembrane region" description="Helical" evidence="19">
    <location>
        <begin position="126"/>
        <end position="145"/>
    </location>
</feature>
<feature type="domain" description="MIR" evidence="20">
    <location>
        <begin position="689"/>
        <end position="749"/>
    </location>
</feature>
<proteinExistence type="inferred from homology"/>
<dbReference type="InterPro" id="IPR036300">
    <property type="entry name" value="MIR_dom_sf"/>
</dbReference>
<keyword evidence="13 19" id="KW-0472">Membrane</keyword>
<evidence type="ECO:0000256" key="15">
    <source>
        <dbReference type="ARBA" id="ARBA00045085"/>
    </source>
</evidence>
<evidence type="ECO:0000256" key="2">
    <source>
        <dbReference type="ARBA" id="ARBA00004922"/>
    </source>
</evidence>
<dbReference type="Gene3D" id="2.80.10.50">
    <property type="match status" value="1"/>
</dbReference>
<dbReference type="InterPro" id="IPR027005">
    <property type="entry name" value="PMT-like"/>
</dbReference>
<dbReference type="InterPro" id="IPR032421">
    <property type="entry name" value="PMT_4TMC"/>
</dbReference>
<dbReference type="Pfam" id="PF02815">
    <property type="entry name" value="MIR"/>
    <property type="match status" value="1"/>
</dbReference>
<feature type="transmembrane region" description="Helical" evidence="19">
    <location>
        <begin position="993"/>
        <end position="1014"/>
    </location>
</feature>
<evidence type="ECO:0000256" key="19">
    <source>
        <dbReference type="SAM" id="Phobius"/>
    </source>
</evidence>
<evidence type="ECO:0000256" key="11">
    <source>
        <dbReference type="ARBA" id="ARBA00022824"/>
    </source>
</evidence>
<comment type="similarity">
    <text evidence="3">Belongs to the glycosyltransferase 39 family.</text>
</comment>